<dbReference type="GO" id="GO:0030246">
    <property type="term" value="F:carbohydrate binding"/>
    <property type="evidence" value="ECO:0007669"/>
    <property type="project" value="TreeGrafter"/>
</dbReference>
<dbReference type="Gene3D" id="3.40.190.170">
    <property type="entry name" value="Bacterial extracellular solute-binding protein, family 7"/>
    <property type="match status" value="1"/>
</dbReference>
<protein>
    <submittedName>
        <fullName evidence="3">TRAP transporter substrate-binding protein</fullName>
    </submittedName>
</protein>
<dbReference type="CDD" id="cd13675">
    <property type="entry name" value="PBP2_TRAP_SBP_like_5"/>
    <property type="match status" value="1"/>
</dbReference>
<feature type="signal peptide" evidence="2">
    <location>
        <begin position="1"/>
        <end position="22"/>
    </location>
</feature>
<dbReference type="PANTHER" id="PTHR33376:SF2">
    <property type="entry name" value="DICARBOXYLATE-BINDING PERIPLASMIC PROTEIN"/>
    <property type="match status" value="1"/>
</dbReference>
<sequence>MNLSKVAVATAALLAGMLAAQAQGQEVMRIAIPFPQDSHFGIAIDTFAKEVADRTQGRYQVETFYNGSQGAEREATEAVQLGTLDLTLTSTGPIPNFVPEVSVLDVPFLFKDYATARAALDGPIGDKLLAQFDSHGLHALAWGDNGFRNMTNNKIPIRNPEDLAGLKMRTMENPIHIQAYEQFGISPTPMALTEVFTALQQGVVDGQENPLSVIITNHFDEVQKYVSMTGHVFSPAVFLMNEGKWQALSDEDKQAFSEAAKAGVVANRARVDADEKSGIEYLKSKGVEVIEDIDKQKFVDALAPVYAKFKERFGSELDELQAAGN</sequence>
<evidence type="ECO:0000313" key="3">
    <source>
        <dbReference type="EMBL" id="MCI0126663.1"/>
    </source>
</evidence>
<dbReference type="InterPro" id="IPR018389">
    <property type="entry name" value="DctP_fam"/>
</dbReference>
<dbReference type="InterPro" id="IPR038404">
    <property type="entry name" value="TRAP_DctP_sf"/>
</dbReference>
<reference evidence="3" key="1">
    <citation type="submission" date="2022-03" db="EMBL/GenBank/DDBJ databases">
        <title>The complete genome sequence of a Methyloterrigena soli.</title>
        <authorList>
            <person name="Zi Z."/>
        </authorList>
    </citation>
    <scope>NUCLEOTIDE SEQUENCE</scope>
    <source>
        <strain evidence="3">M48</strain>
    </source>
</reference>
<evidence type="ECO:0000256" key="1">
    <source>
        <dbReference type="ARBA" id="ARBA00022729"/>
    </source>
</evidence>
<accession>A0AA41QM30</accession>
<dbReference type="AlphaFoldDB" id="A0AA41QM30"/>
<dbReference type="InterPro" id="IPR004682">
    <property type="entry name" value="TRAP_DctP"/>
</dbReference>
<dbReference type="RefSeq" id="WP_035033694.1">
    <property type="nucleotide sequence ID" value="NZ_CP068983.1"/>
</dbReference>
<evidence type="ECO:0000256" key="2">
    <source>
        <dbReference type="SAM" id="SignalP"/>
    </source>
</evidence>
<proteinExistence type="predicted"/>
<feature type="chain" id="PRO_5041342783" evidence="2">
    <location>
        <begin position="23"/>
        <end position="325"/>
    </location>
</feature>
<dbReference type="GO" id="GO:0030288">
    <property type="term" value="C:outer membrane-bounded periplasmic space"/>
    <property type="evidence" value="ECO:0007669"/>
    <property type="project" value="InterPro"/>
</dbReference>
<name>A0AA41QM30_9HYPH</name>
<organism evidence="3 4">
    <name type="scientific">Paradevosia shaoguanensis</name>
    <dbReference type="NCBI Taxonomy" id="1335043"/>
    <lineage>
        <taxon>Bacteria</taxon>
        <taxon>Pseudomonadati</taxon>
        <taxon>Pseudomonadota</taxon>
        <taxon>Alphaproteobacteria</taxon>
        <taxon>Hyphomicrobiales</taxon>
        <taxon>Devosiaceae</taxon>
        <taxon>Paradevosia</taxon>
    </lineage>
</organism>
<dbReference type="PIRSF" id="PIRSF006470">
    <property type="entry name" value="DctB"/>
    <property type="match status" value="1"/>
</dbReference>
<comment type="caution">
    <text evidence="3">The sequence shown here is derived from an EMBL/GenBank/DDBJ whole genome shotgun (WGS) entry which is preliminary data.</text>
</comment>
<keyword evidence="4" id="KW-1185">Reference proteome</keyword>
<dbReference type="EMBL" id="JALAZD010000001">
    <property type="protein sequence ID" value="MCI0126663.1"/>
    <property type="molecule type" value="Genomic_DNA"/>
</dbReference>
<dbReference type="Proteomes" id="UP001156140">
    <property type="component" value="Unassembled WGS sequence"/>
</dbReference>
<gene>
    <name evidence="3" type="ORF">ML536_07470</name>
</gene>
<keyword evidence="1 2" id="KW-0732">Signal</keyword>
<dbReference type="NCBIfam" id="NF037995">
    <property type="entry name" value="TRAP_S1"/>
    <property type="match status" value="1"/>
</dbReference>
<dbReference type="PANTHER" id="PTHR33376">
    <property type="match status" value="1"/>
</dbReference>
<evidence type="ECO:0000313" key="4">
    <source>
        <dbReference type="Proteomes" id="UP001156140"/>
    </source>
</evidence>
<dbReference type="NCBIfam" id="TIGR00787">
    <property type="entry name" value="dctP"/>
    <property type="match status" value="1"/>
</dbReference>
<dbReference type="Pfam" id="PF03480">
    <property type="entry name" value="DctP"/>
    <property type="match status" value="1"/>
</dbReference>
<dbReference type="GO" id="GO:0055085">
    <property type="term" value="P:transmembrane transport"/>
    <property type="evidence" value="ECO:0007669"/>
    <property type="project" value="InterPro"/>
</dbReference>